<keyword evidence="1" id="KW-1133">Transmembrane helix</keyword>
<dbReference type="STRING" id="1618434.UR52_C0001G0075"/>
<proteinExistence type="predicted"/>
<comment type="caution">
    <text evidence="2">The sequence shown here is derived from an EMBL/GenBank/DDBJ whole genome shotgun (WGS) entry which is preliminary data.</text>
</comment>
<protein>
    <recommendedName>
        <fullName evidence="4">Glycosyltransferase RgtA/B/C/D-like domain-containing protein</fullName>
    </recommendedName>
</protein>
<sequence length="550" mass="64891">MPTNIIKLSNLKKYFVPIILLVGFVIRVVNPNFGSPVLYVIPDEVPNYLAAWQMLANKSLVTSSQYPPLGSHIMLPFFILAYIYKLILHQVSTIEQFMLFLVTHEGYFMFIPRIISALFGTCTVYVIFKITQLIFPKQNNIYLWVLFFSTFSITQIQMSHTAKPWMLSLFFYSLAIYWLIKYQINKYRIFDALIAVFFLSFAIGFHFSAVYGLGLIFIIWFFRFWRIRKLGHNYFEYLLIILLPILSFILFTRLMSYKYASTEFTNILFGNFQDGFFKYIIFYLKEFLFTEPVILLTFLCIIWFFKYLPKLLISIAFYSIVYFLFISITFYQSLRYMLPVLIIFPIFTGYFIYRLNLINRSGILVKIIYSIIIILAILPSCFWLSRYLQTPTFIQASSWINQNISKDIKVASTSIRFSPFVPNMEAINLIQKNKPGSYQKLKSLINSSISSDNLRNIIYFEKVIDVNNVNDINKYVYNNDIKYIFNYYWSYNSSLINKLDKQKYILIKRFSPMKSNDTNNIVNLIHGSANTLETVRIERLGPIIDIIQVK</sequence>
<feature type="transmembrane region" description="Helical" evidence="1">
    <location>
        <begin position="164"/>
        <end position="180"/>
    </location>
</feature>
<evidence type="ECO:0000256" key="1">
    <source>
        <dbReference type="SAM" id="Phobius"/>
    </source>
</evidence>
<accession>A0A0G0D9I5</accession>
<evidence type="ECO:0000313" key="2">
    <source>
        <dbReference type="EMBL" id="KKP59995.1"/>
    </source>
</evidence>
<feature type="transmembrane region" description="Helical" evidence="1">
    <location>
        <begin position="336"/>
        <end position="355"/>
    </location>
</feature>
<feature type="transmembrane region" description="Helical" evidence="1">
    <location>
        <begin position="192"/>
        <end position="222"/>
    </location>
</feature>
<dbReference type="EMBL" id="LBPN01000001">
    <property type="protein sequence ID" value="KKP59995.1"/>
    <property type="molecule type" value="Genomic_DNA"/>
</dbReference>
<gene>
    <name evidence="2" type="ORF">UR52_C0001G0075</name>
</gene>
<dbReference type="AlphaFoldDB" id="A0A0G0D9I5"/>
<feature type="transmembrane region" description="Helical" evidence="1">
    <location>
        <begin position="367"/>
        <end position="385"/>
    </location>
</feature>
<reference evidence="2 3" key="1">
    <citation type="journal article" date="2015" name="Nature">
        <title>rRNA introns, odd ribosomes, and small enigmatic genomes across a large radiation of phyla.</title>
        <authorList>
            <person name="Brown C.T."/>
            <person name="Hug L.A."/>
            <person name="Thomas B.C."/>
            <person name="Sharon I."/>
            <person name="Castelle C.J."/>
            <person name="Singh A."/>
            <person name="Wilkins M.J."/>
            <person name="Williams K.H."/>
            <person name="Banfield J.F."/>
        </authorList>
    </citation>
    <scope>NUCLEOTIDE SEQUENCE [LARGE SCALE GENOMIC DNA]</scope>
</reference>
<feature type="transmembrane region" description="Helical" evidence="1">
    <location>
        <begin position="140"/>
        <end position="158"/>
    </location>
</feature>
<evidence type="ECO:0000313" key="3">
    <source>
        <dbReference type="Proteomes" id="UP000034176"/>
    </source>
</evidence>
<feature type="transmembrane region" description="Helical" evidence="1">
    <location>
        <begin position="107"/>
        <end position="128"/>
    </location>
</feature>
<name>A0A0G0D9I5_9BACT</name>
<keyword evidence="1" id="KW-0472">Membrane</keyword>
<dbReference type="Proteomes" id="UP000034176">
    <property type="component" value="Unassembled WGS sequence"/>
</dbReference>
<feature type="transmembrane region" description="Helical" evidence="1">
    <location>
        <begin position="312"/>
        <end position="330"/>
    </location>
</feature>
<feature type="transmembrane region" description="Helical" evidence="1">
    <location>
        <begin position="264"/>
        <end position="281"/>
    </location>
</feature>
<feature type="transmembrane region" description="Helical" evidence="1">
    <location>
        <begin position="69"/>
        <end position="87"/>
    </location>
</feature>
<evidence type="ECO:0008006" key="4">
    <source>
        <dbReference type="Google" id="ProtNLM"/>
    </source>
</evidence>
<organism evidence="2 3">
    <name type="scientific">Candidatus Gottesmanbacteria bacterium GW2011_GWA1_34_13</name>
    <dbReference type="NCBI Taxonomy" id="1618434"/>
    <lineage>
        <taxon>Bacteria</taxon>
        <taxon>Candidatus Gottesmaniibacteriota</taxon>
    </lineage>
</organism>
<feature type="transmembrane region" description="Helical" evidence="1">
    <location>
        <begin position="234"/>
        <end position="252"/>
    </location>
</feature>
<keyword evidence="1" id="KW-0812">Transmembrane</keyword>
<feature type="transmembrane region" description="Helical" evidence="1">
    <location>
        <begin position="287"/>
        <end position="305"/>
    </location>
</feature>